<dbReference type="AlphaFoldDB" id="A1AKY3"/>
<dbReference type="STRING" id="338966.Ppro_0369"/>
<dbReference type="SUPFAM" id="SSF69279">
    <property type="entry name" value="Phage tail proteins"/>
    <property type="match status" value="1"/>
</dbReference>
<gene>
    <name evidence="2" type="ordered locus">Ppro_0369</name>
</gene>
<protein>
    <submittedName>
        <fullName evidence="2">Rhs element Vgr protein</fullName>
    </submittedName>
</protein>
<proteinExistence type="predicted"/>
<dbReference type="NCBIfam" id="TIGR01646">
    <property type="entry name" value="vgr_GE"/>
    <property type="match status" value="1"/>
</dbReference>
<sequence>MADSPRRDGSGVVRLTLYSNGAQVADSVKIISVTVDKSINRVPAARITVLDGDMPEQDFPVSNSDAFKPGREIRIAAGYDNQEQTIFQGIVTSQGIRISGDNYSRLEVECRDKAVAMTIGRRNATYVDSRDSDIISTLIASYGGLSADVAATATQHRELVQYYCSDWDFMLSRAEVNGMLVMADDGRVSVKAPQVDVPPLLAVGYGQDLIEFSADLDATSQLVSVTSVCWDMKKQAVAEEKAQPATLNQQGDLDSKALARVAGPASFRLQTSATMERSALKEWAAGQQLKAGLARIRGRMKFQGSATARIGGTIKLEGVGNRFNGTLFVSGVRHDIREGNWTTEVEFGMSREWFAERRDLVAPPASGLTPGIEGLHIGVVKKLDQDPGGEQRVQVSIPVLQAETDGVWARLAKFHASNGIGAFFIPEIGDEVVLGYVNNDPSHPVILGSLYSSSRPPPHELTADNFTKAIVTRSKLRVEFDDDKKEVTILTPAGNTIVLSDNDKKILVQDQTGNRVELGTGGITLDSPKDIGISAKGKISIDAVGAIAISSKADVKITGLNISNSANVGFTAKGSASAELSASGQTTVKGAMVMIN</sequence>
<dbReference type="Proteomes" id="UP000006732">
    <property type="component" value="Chromosome"/>
</dbReference>
<dbReference type="SUPFAM" id="SSF69255">
    <property type="entry name" value="gp5 N-terminal domain-like"/>
    <property type="match status" value="1"/>
</dbReference>
<evidence type="ECO:0000313" key="2">
    <source>
        <dbReference type="EMBL" id="ABK98003.1"/>
    </source>
</evidence>
<feature type="domain" description="Gp5/Type VI secretion system Vgr protein OB-fold" evidence="1">
    <location>
        <begin position="377"/>
        <end position="451"/>
    </location>
</feature>
<dbReference type="InterPro" id="IPR037026">
    <property type="entry name" value="Vgr_OB-fold_dom_sf"/>
</dbReference>
<dbReference type="HOGENOM" id="CLU_455533_0_0_7"/>
<evidence type="ECO:0000259" key="1">
    <source>
        <dbReference type="Pfam" id="PF04717"/>
    </source>
</evidence>
<dbReference type="InterPro" id="IPR006533">
    <property type="entry name" value="T6SS_Vgr_RhsGE"/>
</dbReference>
<dbReference type="OrthoDB" id="9762420at2"/>
<dbReference type="Pfam" id="PF04717">
    <property type="entry name" value="Phage_base_V"/>
    <property type="match status" value="1"/>
</dbReference>
<dbReference type="KEGG" id="ppd:Ppro_0369"/>
<reference evidence="2 3" key="1">
    <citation type="submission" date="2006-10" db="EMBL/GenBank/DDBJ databases">
        <title>Complete sequence of chromosome of Pelobacter propionicus DSM 2379.</title>
        <authorList>
            <consortium name="US DOE Joint Genome Institute"/>
            <person name="Copeland A."/>
            <person name="Lucas S."/>
            <person name="Lapidus A."/>
            <person name="Barry K."/>
            <person name="Detter J.C."/>
            <person name="Glavina del Rio T."/>
            <person name="Hammon N."/>
            <person name="Israni S."/>
            <person name="Dalin E."/>
            <person name="Tice H."/>
            <person name="Pitluck S."/>
            <person name="Saunders E."/>
            <person name="Brettin T."/>
            <person name="Bruce D."/>
            <person name="Han C."/>
            <person name="Tapia R."/>
            <person name="Schmutz J."/>
            <person name="Larimer F."/>
            <person name="Land M."/>
            <person name="Hauser L."/>
            <person name="Kyrpides N."/>
            <person name="Kim E."/>
            <person name="Lovley D."/>
            <person name="Richardson P."/>
        </authorList>
    </citation>
    <scope>NUCLEOTIDE SEQUENCE [LARGE SCALE GENOMIC DNA]</scope>
    <source>
        <strain evidence="3">DSM 2379 / NBRC 103807 / OttBd1</strain>
    </source>
</reference>
<dbReference type="Gene3D" id="2.40.50.230">
    <property type="entry name" value="Gp5 N-terminal domain"/>
    <property type="match status" value="1"/>
</dbReference>
<dbReference type="InterPro" id="IPR006531">
    <property type="entry name" value="Gp5/Vgr_OB"/>
</dbReference>
<dbReference type="eggNOG" id="COG3501">
    <property type="taxonomic scope" value="Bacteria"/>
</dbReference>
<evidence type="ECO:0000313" key="3">
    <source>
        <dbReference type="Proteomes" id="UP000006732"/>
    </source>
</evidence>
<dbReference type="RefSeq" id="WP_011734317.1">
    <property type="nucleotide sequence ID" value="NC_008609.1"/>
</dbReference>
<name>A1AKY3_PELPD</name>
<dbReference type="EMBL" id="CP000482">
    <property type="protein sequence ID" value="ABK98003.1"/>
    <property type="molecule type" value="Genomic_DNA"/>
</dbReference>
<keyword evidence="3" id="KW-1185">Reference proteome</keyword>
<accession>A1AKY3</accession>
<organism evidence="2 3">
    <name type="scientific">Pelobacter propionicus (strain DSM 2379 / NBRC 103807 / OttBd1)</name>
    <dbReference type="NCBI Taxonomy" id="338966"/>
    <lineage>
        <taxon>Bacteria</taxon>
        <taxon>Pseudomonadati</taxon>
        <taxon>Thermodesulfobacteriota</taxon>
        <taxon>Desulfuromonadia</taxon>
        <taxon>Desulfuromonadales</taxon>
        <taxon>Desulfuromonadaceae</taxon>
        <taxon>Pelobacter</taxon>
    </lineage>
</organism>